<dbReference type="Proteomes" id="UP000499080">
    <property type="component" value="Unassembled WGS sequence"/>
</dbReference>
<accession>A0A4Y2NLD9</accession>
<name>A0A4Y2NLD9_ARAVE</name>
<feature type="region of interest" description="Disordered" evidence="1">
    <location>
        <begin position="128"/>
        <end position="147"/>
    </location>
</feature>
<proteinExistence type="predicted"/>
<sequence length="211" mass="23956">MKCPQGIPSAFAVTESFEVETPSSKAGPNSEKIGRPRESDDPAVARLRKNLPSFRLRLRDAQNRETLCCECHGLRIGRRAAVVGVVCCHLANVGEDELPRSLVLPFISGTESCCCVLVRESPLRRIETGTHLSRRDPKPSDKRNSPNVRRRLLANIHRIRWRAARCATGLFFTNDYNNEHIYIYLVFSKIGTKESKPRNSHLILMELHVRR</sequence>
<evidence type="ECO:0000313" key="3">
    <source>
        <dbReference type="Proteomes" id="UP000499080"/>
    </source>
</evidence>
<evidence type="ECO:0000256" key="1">
    <source>
        <dbReference type="SAM" id="MobiDB-lite"/>
    </source>
</evidence>
<comment type="caution">
    <text evidence="2">The sequence shown here is derived from an EMBL/GenBank/DDBJ whole genome shotgun (WGS) entry which is preliminary data.</text>
</comment>
<feature type="compositionally biased region" description="Basic and acidic residues" evidence="1">
    <location>
        <begin position="128"/>
        <end position="144"/>
    </location>
</feature>
<feature type="region of interest" description="Disordered" evidence="1">
    <location>
        <begin position="18"/>
        <end position="41"/>
    </location>
</feature>
<keyword evidence="3" id="KW-1185">Reference proteome</keyword>
<protein>
    <submittedName>
        <fullName evidence="2">Uncharacterized protein</fullName>
    </submittedName>
</protein>
<dbReference type="AlphaFoldDB" id="A0A4Y2NLD9"/>
<reference evidence="2 3" key="1">
    <citation type="journal article" date="2019" name="Sci. Rep.">
        <title>Orb-weaving spider Araneus ventricosus genome elucidates the spidroin gene catalogue.</title>
        <authorList>
            <person name="Kono N."/>
            <person name="Nakamura H."/>
            <person name="Ohtoshi R."/>
            <person name="Moran D.A.P."/>
            <person name="Shinohara A."/>
            <person name="Yoshida Y."/>
            <person name="Fujiwara M."/>
            <person name="Mori M."/>
            <person name="Tomita M."/>
            <person name="Arakawa K."/>
        </authorList>
    </citation>
    <scope>NUCLEOTIDE SEQUENCE [LARGE SCALE GENOMIC DNA]</scope>
</reference>
<dbReference type="EMBL" id="BGPR01009334">
    <property type="protein sequence ID" value="GBN39370.1"/>
    <property type="molecule type" value="Genomic_DNA"/>
</dbReference>
<gene>
    <name evidence="2" type="ORF">AVEN_240277_1</name>
</gene>
<evidence type="ECO:0000313" key="2">
    <source>
        <dbReference type="EMBL" id="GBN39370.1"/>
    </source>
</evidence>
<organism evidence="2 3">
    <name type="scientific">Araneus ventricosus</name>
    <name type="common">Orbweaver spider</name>
    <name type="synonym">Epeira ventricosa</name>
    <dbReference type="NCBI Taxonomy" id="182803"/>
    <lineage>
        <taxon>Eukaryota</taxon>
        <taxon>Metazoa</taxon>
        <taxon>Ecdysozoa</taxon>
        <taxon>Arthropoda</taxon>
        <taxon>Chelicerata</taxon>
        <taxon>Arachnida</taxon>
        <taxon>Araneae</taxon>
        <taxon>Araneomorphae</taxon>
        <taxon>Entelegynae</taxon>
        <taxon>Araneoidea</taxon>
        <taxon>Araneidae</taxon>
        <taxon>Araneus</taxon>
    </lineage>
</organism>